<evidence type="ECO:0000259" key="3">
    <source>
        <dbReference type="Pfam" id="PF05088"/>
    </source>
</evidence>
<dbReference type="Pfam" id="PF21077">
    <property type="entry name" value="GDH_ACT3"/>
    <property type="match status" value="1"/>
</dbReference>
<dbReference type="SUPFAM" id="SSF53223">
    <property type="entry name" value="Aminoacid dehydrogenase-like, N-terminal domain"/>
    <property type="match status" value="1"/>
</dbReference>
<organism evidence="8 9">
    <name type="scientific">Chitinivorax tropicus</name>
    <dbReference type="NCBI Taxonomy" id="714531"/>
    <lineage>
        <taxon>Bacteria</taxon>
        <taxon>Pseudomonadati</taxon>
        <taxon>Pseudomonadota</taxon>
        <taxon>Betaproteobacteria</taxon>
        <taxon>Chitinivorax</taxon>
    </lineage>
</organism>
<dbReference type="InterPro" id="IPR046346">
    <property type="entry name" value="Aminoacid_DH-like_N_sf"/>
</dbReference>
<dbReference type="InterPro" id="IPR049064">
    <property type="entry name" value="NAD_Glu_DH_ACT3"/>
</dbReference>
<keyword evidence="1 8" id="KW-0560">Oxidoreductase</keyword>
<feature type="domain" description="NAD-glutamate dehydrogenase ACT2" evidence="6">
    <location>
        <begin position="394"/>
        <end position="482"/>
    </location>
</feature>
<feature type="domain" description="NAD-glutamate dehydrogenase ACT3" evidence="7">
    <location>
        <begin position="539"/>
        <end position="612"/>
    </location>
</feature>
<evidence type="ECO:0000256" key="1">
    <source>
        <dbReference type="ARBA" id="ARBA00023002"/>
    </source>
</evidence>
<dbReference type="Pfam" id="PF21074">
    <property type="entry name" value="GDH_C"/>
    <property type="match status" value="1"/>
</dbReference>
<evidence type="ECO:0000259" key="4">
    <source>
        <dbReference type="Pfam" id="PF21074"/>
    </source>
</evidence>
<dbReference type="EC" id="1.4.1.2" evidence="8"/>
<dbReference type="PANTHER" id="PTHR43403">
    <property type="entry name" value="NAD-SPECIFIC GLUTAMATE DEHYDROGENASE"/>
    <property type="match status" value="1"/>
</dbReference>
<evidence type="ECO:0000313" key="8">
    <source>
        <dbReference type="EMBL" id="MBB5017002.1"/>
    </source>
</evidence>
<sequence>MQSDIVATKLLDQICAAGNGNAAPGLTSFLEQYYRLVATEDLESREALDWYGAALAHYQFGAKRAAGELKLRVYNPSFNEDNWQTSHTVVEIINDDMPFLVDTVSLTLQRLGLNIHLIVHPIFDTNRDAKGQLSGFDAADNRAESWMHVEIDRISGRGQLDEIHQALHAALTQLRACVEDWPAMARQLESVIGSLPGQHAQSEQAKDYLTWLRDEHFVFLGFREYALAEDEQGPQLQIVAESGLGLLREAKDKKLSASFKALPIELRNPKHAQAQQLLVLTKSNSRSTVHRAGYLDVIAIRRFDDQGNAIGEYRFLGLYTAAAYNTPPHQIPLLSDKIDSVMQLSGLLPNSHKAKALLNVLETYPRDELIETSEDTLFQIALGVVNLQERARVRVFIREDIFRRYVSALVYLPRDAYNTDVRIKMQQILLNTFNGISAEFNVMLSDAALARIHFIVRIPTGAELSYVAREVEAQIVAASRRWADDLRDNLLQHAGEERGNALLRRYQHSFPAAYLADFNARNAVVDIDRIESCLAGHPLELALSAPNPSDTSLIRLKLYRSQPIELSDSLPLLENLGVRVSDERPYKLLLDDGRTVSITDIGLRMPQAGLLQETEARRAFQQAFAATFTGLAENDPFNRLVLLASLPWREVVVLRAYSKYLRQIGFNYTIETLADTLARHAELAKRLTGLFNAMFDPAQAGKHDIDALQSELKDALQKVDSVDDERILSGLFSVMKATLRTNFYQAAADGQPKSYISFKLSPRDIPNMPQPVPMFEIWVYSPRVEGVHLRGGKVARGGLRWSDRKEDFRTEVLGLVKAQMVKNTVIVPVGSKGGFVCKHLVPGMDRDAIQHEGVECYKTFIRGLLDVTDNLKEGKVVPPLDVVRRDPDDPYLVVAADKGTATFSDIANSVSQEYGFWLDDAFASGGSAGYDHKKMGITARGAWESVKRQFREMGLDTQQEVFTVAGIGDMAGDVFGNGMLNSPFIKLVAAFNHMHIFLDPNPDPALSFKERQRMFALPRSSWEDYSKEVISEGGGIFSRSAKTIPLSAPVKAMLQVEADSLTPAELMNAILKAPVDLLYNGGIGTYVKAATQTHTEAADRANDAIRVNGGELRCKVVGEGGNLGCTQLGRVEFALTGGRIYTDAIDNSGGVDCSDHEVNIKILLTGLMQAGDMTLKQRNQLLADMTDEVAQLVLNNNYLQTQAISLEAEQSLSLLPAHIRLMHNLEKAGKLSRRLEYLPSDDILAERRTKQQGMTKPELAVLLAYSKIDLYQDILASSLPDAAGMDQLLFEYFPTVLGERFADGMRSHALKREIIANHVINETINRMGCTFVVRLREETDASSADIVLAWRDACRLLAAEQFWQDIDALDGQATASAQHALHLELRKQLERLTRWVLRERLANPDLSSTLDGIRSDFQAALAQASQWLGYRDDLRNLVQGFEQNGIPADLAKRLGYLDVVVALLDVVLLAKQEGRSVEEVAVSYFRVDELLSLTWLRANIDALPRESRWQTLARMSLRDELYREQRALVERVLKLGTVDHWLAAKHDGIQGARALLNELMSEKRTDITMLSAALRELRIRFA</sequence>
<evidence type="ECO:0000259" key="5">
    <source>
        <dbReference type="Pfam" id="PF21075"/>
    </source>
</evidence>
<name>A0A840MJX6_9PROT</name>
<proteinExistence type="predicted"/>
<accession>A0A840MJX6</accession>
<protein>
    <submittedName>
        <fullName evidence="8">Glutamate dehydrogenase</fullName>
        <ecNumber evidence="8">1.4.1.2</ecNumber>
    </submittedName>
</protein>
<feature type="domain" description="NAD-specific glutamate dehydrogenase C-terminal" evidence="4">
    <location>
        <begin position="1251"/>
        <end position="1578"/>
    </location>
</feature>
<dbReference type="Pfam" id="PF21073">
    <property type="entry name" value="GDH_HM1"/>
    <property type="match status" value="1"/>
</dbReference>
<evidence type="ECO:0000256" key="2">
    <source>
        <dbReference type="SAM" id="Coils"/>
    </source>
</evidence>
<dbReference type="InterPro" id="IPR049059">
    <property type="entry name" value="NAD_Glu_DH_HM1"/>
</dbReference>
<dbReference type="InterPro" id="IPR036291">
    <property type="entry name" value="NAD(P)-bd_dom_sf"/>
</dbReference>
<evidence type="ECO:0000259" key="7">
    <source>
        <dbReference type="Pfam" id="PF21077"/>
    </source>
</evidence>
<evidence type="ECO:0000259" key="6">
    <source>
        <dbReference type="Pfam" id="PF21076"/>
    </source>
</evidence>
<dbReference type="InterPro" id="IPR024727">
    <property type="entry name" value="NAD_Glu_DH_N_ACT1"/>
</dbReference>
<dbReference type="InterPro" id="IPR028971">
    <property type="entry name" value="NAD-GDH_cat"/>
</dbReference>
<dbReference type="Gene3D" id="3.40.50.720">
    <property type="entry name" value="NAD(P)-binding Rossmann-like Domain"/>
    <property type="match status" value="1"/>
</dbReference>
<dbReference type="EMBL" id="JACHHY010000001">
    <property type="protein sequence ID" value="MBB5017002.1"/>
    <property type="molecule type" value="Genomic_DNA"/>
</dbReference>
<keyword evidence="9" id="KW-1185">Reference proteome</keyword>
<dbReference type="Pfam" id="PF21078">
    <property type="entry name" value="GDH_HM3"/>
    <property type="match status" value="1"/>
</dbReference>
<dbReference type="InterPro" id="IPR049056">
    <property type="entry name" value="NAD_Glu_DH_HM3"/>
</dbReference>
<gene>
    <name evidence="8" type="ORF">HNQ59_000264</name>
</gene>
<dbReference type="RefSeq" id="WP_184034072.1">
    <property type="nucleotide sequence ID" value="NZ_JACHHY010000001.1"/>
</dbReference>
<feature type="domain" description="NAD-glutamate dehydrogenase catalytic" evidence="3">
    <location>
        <begin position="712"/>
        <end position="1206"/>
    </location>
</feature>
<dbReference type="GO" id="GO:0004069">
    <property type="term" value="F:L-aspartate:2-oxoglutarate aminotransferase activity"/>
    <property type="evidence" value="ECO:0007669"/>
    <property type="project" value="InterPro"/>
</dbReference>
<dbReference type="PIRSF" id="PIRSF036761">
    <property type="entry name" value="GDH_Mll4104"/>
    <property type="match status" value="1"/>
</dbReference>
<reference evidence="8 9" key="1">
    <citation type="submission" date="2020-08" db="EMBL/GenBank/DDBJ databases">
        <title>Genomic Encyclopedia of Type Strains, Phase IV (KMG-IV): sequencing the most valuable type-strain genomes for metagenomic binning, comparative biology and taxonomic classification.</title>
        <authorList>
            <person name="Goeker M."/>
        </authorList>
    </citation>
    <scope>NUCLEOTIDE SEQUENCE [LARGE SCALE GENOMIC DNA]</scope>
    <source>
        <strain evidence="8 9">DSM 27165</strain>
    </source>
</reference>
<dbReference type="InterPro" id="IPR048381">
    <property type="entry name" value="GDH_C"/>
</dbReference>
<dbReference type="InterPro" id="IPR049062">
    <property type="entry name" value="NAD_Glu_DH_ACT2"/>
</dbReference>
<dbReference type="Pfam" id="PF05088">
    <property type="entry name" value="Bac_GDH_CD"/>
    <property type="match status" value="1"/>
</dbReference>
<dbReference type="GO" id="GO:0006538">
    <property type="term" value="P:L-glutamate catabolic process"/>
    <property type="evidence" value="ECO:0007669"/>
    <property type="project" value="InterPro"/>
</dbReference>
<dbReference type="PANTHER" id="PTHR43403:SF1">
    <property type="entry name" value="NAD-SPECIFIC GLUTAMATE DEHYDROGENASE"/>
    <property type="match status" value="1"/>
</dbReference>
<feature type="coiled-coil region" evidence="2">
    <location>
        <begin position="698"/>
        <end position="725"/>
    </location>
</feature>
<comment type="caution">
    <text evidence="8">The sequence shown here is derived from an EMBL/GenBank/DDBJ whole genome shotgun (WGS) entry which is preliminary data.</text>
</comment>
<dbReference type="Proteomes" id="UP000575898">
    <property type="component" value="Unassembled WGS sequence"/>
</dbReference>
<keyword evidence="2" id="KW-0175">Coiled coil</keyword>
<dbReference type="Pfam" id="PF21076">
    <property type="entry name" value="GDH_ACT2"/>
    <property type="match status" value="1"/>
</dbReference>
<dbReference type="Pfam" id="PF21075">
    <property type="entry name" value="GDH_ACT1"/>
    <property type="match status" value="1"/>
</dbReference>
<evidence type="ECO:0000313" key="9">
    <source>
        <dbReference type="Proteomes" id="UP000575898"/>
    </source>
</evidence>
<dbReference type="Pfam" id="PF21079">
    <property type="entry name" value="GDH_HM2"/>
    <property type="match status" value="1"/>
</dbReference>
<dbReference type="InterPro" id="IPR007780">
    <property type="entry name" value="NAD_Glu_DH_bac"/>
</dbReference>
<dbReference type="SUPFAM" id="SSF51735">
    <property type="entry name" value="NAD(P)-binding Rossmann-fold domains"/>
    <property type="match status" value="1"/>
</dbReference>
<dbReference type="GO" id="GO:0004352">
    <property type="term" value="F:glutamate dehydrogenase (NAD+) activity"/>
    <property type="evidence" value="ECO:0007669"/>
    <property type="project" value="UniProtKB-EC"/>
</dbReference>
<feature type="domain" description="NAD-glutamate dehydrogenase N-terminal ACT1" evidence="5">
    <location>
        <begin position="29"/>
        <end position="167"/>
    </location>
</feature>
<dbReference type="InterPro" id="IPR049058">
    <property type="entry name" value="NAD_Glu_DH_HM2"/>
</dbReference>